<evidence type="ECO:0000256" key="2">
    <source>
        <dbReference type="ARBA" id="ARBA00023015"/>
    </source>
</evidence>
<evidence type="ECO:0000256" key="4">
    <source>
        <dbReference type="ARBA" id="ARBA00023163"/>
    </source>
</evidence>
<dbReference type="Pfam" id="PF13424">
    <property type="entry name" value="TPR_12"/>
    <property type="match status" value="2"/>
</dbReference>
<dbReference type="InterPro" id="IPR001867">
    <property type="entry name" value="OmpR/PhoB-type_DNA-bd"/>
</dbReference>
<dbReference type="SMART" id="SM00862">
    <property type="entry name" value="Trans_reg_C"/>
    <property type="match status" value="1"/>
</dbReference>
<dbReference type="SUPFAM" id="SSF46894">
    <property type="entry name" value="C-terminal effector domain of the bipartite response regulators"/>
    <property type="match status" value="1"/>
</dbReference>
<organism evidence="7 8">
    <name type="scientific">Tenggerimyces flavus</name>
    <dbReference type="NCBI Taxonomy" id="1708749"/>
    <lineage>
        <taxon>Bacteria</taxon>
        <taxon>Bacillati</taxon>
        <taxon>Actinomycetota</taxon>
        <taxon>Actinomycetes</taxon>
        <taxon>Propionibacteriales</taxon>
        <taxon>Nocardioidaceae</taxon>
        <taxon>Tenggerimyces</taxon>
    </lineage>
</organism>
<keyword evidence="2" id="KW-0805">Transcription regulation</keyword>
<evidence type="ECO:0000259" key="5">
    <source>
        <dbReference type="SMART" id="SM00862"/>
    </source>
</evidence>
<comment type="similarity">
    <text evidence="1">Belongs to the AfsR/DnrI/RedD regulatory family.</text>
</comment>
<dbReference type="SMART" id="SM00028">
    <property type="entry name" value="TPR"/>
    <property type="match status" value="5"/>
</dbReference>
<keyword evidence="8" id="KW-1185">Reference proteome</keyword>
<dbReference type="InterPro" id="IPR051677">
    <property type="entry name" value="AfsR-DnrI-RedD_regulator"/>
</dbReference>
<dbReference type="SUPFAM" id="SSF48452">
    <property type="entry name" value="TPR-like"/>
    <property type="match status" value="2"/>
</dbReference>
<evidence type="ECO:0000256" key="3">
    <source>
        <dbReference type="ARBA" id="ARBA00023125"/>
    </source>
</evidence>
<dbReference type="CDD" id="cd15831">
    <property type="entry name" value="BTAD"/>
    <property type="match status" value="1"/>
</dbReference>
<comment type="caution">
    <text evidence="7">The sequence shown here is derived from an EMBL/GenBank/DDBJ whole genome shotgun (WGS) entry which is preliminary data.</text>
</comment>
<feature type="domain" description="OmpR/PhoB-type" evidence="5">
    <location>
        <begin position="18"/>
        <end position="91"/>
    </location>
</feature>
<dbReference type="EMBL" id="JBHRZH010000033">
    <property type="protein sequence ID" value="MFC3764814.1"/>
    <property type="molecule type" value="Genomic_DNA"/>
</dbReference>
<dbReference type="PANTHER" id="PTHR35807">
    <property type="entry name" value="TRANSCRIPTIONAL REGULATOR REDD-RELATED"/>
    <property type="match status" value="1"/>
</dbReference>
<dbReference type="PANTHER" id="PTHR35807:SF1">
    <property type="entry name" value="TRANSCRIPTIONAL REGULATOR REDD"/>
    <property type="match status" value="1"/>
</dbReference>
<evidence type="ECO:0000313" key="8">
    <source>
        <dbReference type="Proteomes" id="UP001595699"/>
    </source>
</evidence>
<evidence type="ECO:0000259" key="6">
    <source>
        <dbReference type="SMART" id="SM01043"/>
    </source>
</evidence>
<keyword evidence="3" id="KW-0238">DNA-binding</keyword>
<gene>
    <name evidence="7" type="ORF">ACFOUW_28520</name>
</gene>
<dbReference type="Gene3D" id="1.10.10.10">
    <property type="entry name" value="Winged helix-like DNA-binding domain superfamily/Winged helix DNA-binding domain"/>
    <property type="match status" value="1"/>
</dbReference>
<dbReference type="RefSeq" id="WP_205121539.1">
    <property type="nucleotide sequence ID" value="NZ_JAFBCM010000001.1"/>
</dbReference>
<keyword evidence="4" id="KW-0804">Transcription</keyword>
<accession>A0ABV7YLF8</accession>
<name>A0ABV7YLF8_9ACTN</name>
<proteinExistence type="inferred from homology"/>
<dbReference type="Pfam" id="PF03704">
    <property type="entry name" value="BTAD"/>
    <property type="match status" value="1"/>
</dbReference>
<evidence type="ECO:0000313" key="7">
    <source>
        <dbReference type="EMBL" id="MFC3764814.1"/>
    </source>
</evidence>
<reference evidence="8" key="1">
    <citation type="journal article" date="2019" name="Int. J. Syst. Evol. Microbiol.">
        <title>The Global Catalogue of Microorganisms (GCM) 10K type strain sequencing project: providing services to taxonomists for standard genome sequencing and annotation.</title>
        <authorList>
            <consortium name="The Broad Institute Genomics Platform"/>
            <consortium name="The Broad Institute Genome Sequencing Center for Infectious Disease"/>
            <person name="Wu L."/>
            <person name="Ma J."/>
        </authorList>
    </citation>
    <scope>NUCLEOTIDE SEQUENCE [LARGE SCALE GENOMIC DNA]</scope>
    <source>
        <strain evidence="8">CGMCC 4.7241</strain>
    </source>
</reference>
<dbReference type="InterPro" id="IPR019734">
    <property type="entry name" value="TPR_rpt"/>
</dbReference>
<dbReference type="InterPro" id="IPR036388">
    <property type="entry name" value="WH-like_DNA-bd_sf"/>
</dbReference>
<protein>
    <submittedName>
        <fullName evidence="7">BTAD domain-containing putative transcriptional regulator</fullName>
    </submittedName>
</protein>
<dbReference type="InterPro" id="IPR016032">
    <property type="entry name" value="Sig_transdc_resp-reg_C-effctor"/>
</dbReference>
<evidence type="ECO:0000256" key="1">
    <source>
        <dbReference type="ARBA" id="ARBA00005820"/>
    </source>
</evidence>
<dbReference type="InterPro" id="IPR005158">
    <property type="entry name" value="BTAD"/>
</dbReference>
<feature type="domain" description="Bacterial transcriptional activator" evidence="6">
    <location>
        <begin position="98"/>
        <end position="232"/>
    </location>
</feature>
<dbReference type="SMART" id="SM01043">
    <property type="entry name" value="BTAD"/>
    <property type="match status" value="1"/>
</dbReference>
<dbReference type="Proteomes" id="UP001595699">
    <property type="component" value="Unassembled WGS sequence"/>
</dbReference>
<sequence length="774" mass="85197">MNEPSYRVLGPLQVAMNGSAVALGGVKPRTVLGTLLLSPHKPVSTDLLIDVLWPAGPPRSAIANIRTYLHALRGRLPDTVAIRTTTVGYVAEVAPDLLDAARFERLVHSARPEDLDEACGLWRGRVLEDLPGNPTWAPTIARLTELRLAAVERRAALATTPAQHEAAVAELRELLADHPLREGLWRQLMVALRRCGRTAEAMRAYADAEVVLRRELAVGPGQELRQLLEAIRGGETTDPTDEAVFGGQPMRPRDLVELLAGTVGRGRVDREPAAAEDIVRACDQLPLAVRAAANRLAARPHVSLRAYADRLRDERRRLDELRPVRTELRRITESLPSAARRALWMVSLFGPVQLPGWLVDAAGGREELVRARLLETVGESRYRLPDLVRCYGAELAREQPDRREGLAGVLQTWLLLADAARQQMPVRFFGTTPELPPGRRTPPADAMAWFEQELPGLVAAIEVAADVGCDELAWQLAATLAPYFDLTGGFDPWERSHRAGLEAARRVRDLRGQATLLRNLGQLDIYRDRYDAAATALGRSRTLFAQSGDQVGAAVATCGLATVQRVRGRYDPAIVLYEEALALLVAAGDQHGEAVALSGIGQVWLARGRPELAEPMLLRAYNLALALDDRHRQGQVLRRLAMMQRDLGRVDEALLSLRRALALFTELADEHCTAYVRQLIGELHLDRREPTRARPLLVDSLNAHRRSGDKRGEAVVATLLGELHGAAGRTKRARSYLRQARTLWQQLSAPAEEAAVTARLSGLRRPCMDRVSAV</sequence>
<dbReference type="InterPro" id="IPR011990">
    <property type="entry name" value="TPR-like_helical_dom_sf"/>
</dbReference>
<dbReference type="Gene3D" id="1.25.40.10">
    <property type="entry name" value="Tetratricopeptide repeat domain"/>
    <property type="match status" value="2"/>
</dbReference>